<feature type="transmembrane region" description="Helical" evidence="2">
    <location>
        <begin position="103"/>
        <end position="122"/>
    </location>
</feature>
<dbReference type="SMART" id="SM00786">
    <property type="entry name" value="SHR3_chaperone"/>
    <property type="match status" value="1"/>
</dbReference>
<name>A0A0J9XAD2_GEOCN</name>
<reference evidence="3" key="1">
    <citation type="submission" date="2014-03" db="EMBL/GenBank/DDBJ databases">
        <authorList>
            <person name="Casaregola S."/>
        </authorList>
    </citation>
    <scope>NUCLEOTIDE SEQUENCE [LARGE SCALE GENOMIC DNA]</scope>
    <source>
        <strain evidence="3">CLIB 918</strain>
    </source>
</reference>
<feature type="non-terminal residue" evidence="3">
    <location>
        <position position="1"/>
    </location>
</feature>
<comment type="caution">
    <text evidence="3">The sequence shown here is derived from an EMBL/GenBank/DDBJ whole genome shotgun (WGS) entry which is preliminary data.</text>
</comment>
<dbReference type="InterPro" id="IPR013248">
    <property type="entry name" value="Psh3/Shr3"/>
</dbReference>
<evidence type="ECO:0000313" key="3">
    <source>
        <dbReference type="EMBL" id="CDO54130.1"/>
    </source>
</evidence>
<feature type="compositionally biased region" description="Basic residues" evidence="1">
    <location>
        <begin position="226"/>
        <end position="237"/>
    </location>
</feature>
<dbReference type="Proteomes" id="UP000242525">
    <property type="component" value="Unassembled WGS sequence"/>
</dbReference>
<evidence type="ECO:0000313" key="4">
    <source>
        <dbReference type="Proteomes" id="UP000242525"/>
    </source>
</evidence>
<sequence length="237" mass="26526">IFFFFFFLRLLSRYCCFPPPFYLTHVLPAVSFSLGVCYSNWSYDYYTLWQQPVDAAFERSLAHYQNWYNMPMFFHHVHHLCAVLGMIGFFFKLYKPSEANKLFDGGSLFLYMVGVVIYLTNLRRGGASAVANDWGEVDEHTGINIIAASQVLIVLTFLGVIGLQIGQYWAEIEDSKLAAKAQEEEEAAIAASNAARADAEKTQEPAEASASTKTDKAESTALPAKKSAKKTKGKSKK</sequence>
<keyword evidence="2" id="KW-1133">Transmembrane helix</keyword>
<evidence type="ECO:0000256" key="1">
    <source>
        <dbReference type="SAM" id="MobiDB-lite"/>
    </source>
</evidence>
<dbReference type="PANTHER" id="PTHR28228">
    <property type="entry name" value="SECRETORY COMPONENT PROTEIN SHR3"/>
    <property type="match status" value="1"/>
</dbReference>
<dbReference type="OrthoDB" id="5229808at2759"/>
<keyword evidence="2" id="KW-0472">Membrane</keyword>
<dbReference type="PANTHER" id="PTHR28228:SF1">
    <property type="entry name" value="SECRETORY COMPONENT PROTEIN SHR3"/>
    <property type="match status" value="1"/>
</dbReference>
<keyword evidence="2" id="KW-0812">Transmembrane</keyword>
<dbReference type="GO" id="GO:0005789">
    <property type="term" value="C:endoplasmic reticulum membrane"/>
    <property type="evidence" value="ECO:0007669"/>
    <property type="project" value="TreeGrafter"/>
</dbReference>
<organism evidence="3 4">
    <name type="scientific">Geotrichum candidum</name>
    <name type="common">Oospora lactis</name>
    <name type="synonym">Dipodascus geotrichum</name>
    <dbReference type="NCBI Taxonomy" id="1173061"/>
    <lineage>
        <taxon>Eukaryota</taxon>
        <taxon>Fungi</taxon>
        <taxon>Dikarya</taxon>
        <taxon>Ascomycota</taxon>
        <taxon>Saccharomycotina</taxon>
        <taxon>Dipodascomycetes</taxon>
        <taxon>Dipodascales</taxon>
        <taxon>Dipodascaceae</taxon>
        <taxon>Geotrichum</taxon>
    </lineage>
</organism>
<dbReference type="Pfam" id="PF08229">
    <property type="entry name" value="SHR3_chaperone"/>
    <property type="match status" value="1"/>
</dbReference>
<proteinExistence type="predicted"/>
<feature type="region of interest" description="Disordered" evidence="1">
    <location>
        <begin position="189"/>
        <end position="237"/>
    </location>
</feature>
<evidence type="ECO:0000256" key="2">
    <source>
        <dbReference type="SAM" id="Phobius"/>
    </source>
</evidence>
<feature type="transmembrane region" description="Helical" evidence="2">
    <location>
        <begin position="73"/>
        <end position="91"/>
    </location>
</feature>
<dbReference type="GO" id="GO:0051082">
    <property type="term" value="F:unfolded protein binding"/>
    <property type="evidence" value="ECO:0007669"/>
    <property type="project" value="TreeGrafter"/>
</dbReference>
<dbReference type="GO" id="GO:0006888">
    <property type="term" value="P:endoplasmic reticulum to Golgi vesicle-mediated transport"/>
    <property type="evidence" value="ECO:0007669"/>
    <property type="project" value="TreeGrafter"/>
</dbReference>
<dbReference type="AlphaFoldDB" id="A0A0J9XAD2"/>
<gene>
    <name evidence="3" type="ORF">BN980_GECA06s05108g</name>
</gene>
<feature type="transmembrane region" description="Helical" evidence="2">
    <location>
        <begin position="142"/>
        <end position="163"/>
    </location>
</feature>
<keyword evidence="4" id="KW-1185">Reference proteome</keyword>
<dbReference type="EMBL" id="CCBN010000006">
    <property type="protein sequence ID" value="CDO54130.1"/>
    <property type="molecule type" value="Genomic_DNA"/>
</dbReference>
<feature type="transmembrane region" description="Helical" evidence="2">
    <location>
        <begin position="21"/>
        <end position="41"/>
    </location>
</feature>
<accession>A0A0J9XAD2</accession>
<protein>
    <submittedName>
        <fullName evidence="3">Similar to Saccharomyces cerevisiae YDL212W SHR3 Endoplasmic reticulum packaging chaperone, partial (Partial)</fullName>
    </submittedName>
</protein>